<dbReference type="GO" id="GO:0071169">
    <property type="term" value="P:establishment of protein localization to chromatin"/>
    <property type="evidence" value="ECO:0007669"/>
    <property type="project" value="TreeGrafter"/>
</dbReference>
<dbReference type="GO" id="GO:0003682">
    <property type="term" value="F:chromatin binding"/>
    <property type="evidence" value="ECO:0007669"/>
    <property type="project" value="TreeGrafter"/>
</dbReference>
<evidence type="ECO:0000256" key="7">
    <source>
        <dbReference type="SAM" id="MobiDB-lite"/>
    </source>
</evidence>
<dbReference type="PANTHER" id="PTHR21704">
    <property type="entry name" value="NIPPED-B-LIKE PROTEIN DELANGIN SCC2-RELATED"/>
    <property type="match status" value="1"/>
</dbReference>
<keyword evidence="10" id="KW-1185">Reference proteome</keyword>
<keyword evidence="5 6" id="KW-0131">Cell cycle</keyword>
<dbReference type="PANTHER" id="PTHR21704:SF18">
    <property type="entry name" value="NIPPED-B-LIKE PROTEIN"/>
    <property type="match status" value="1"/>
</dbReference>
<dbReference type="AlphaFoldDB" id="A0AAD9FLB3"/>
<feature type="domain" description="Sister chromatid cohesion C-terminal" evidence="8">
    <location>
        <begin position="750"/>
        <end position="925"/>
    </location>
</feature>
<organism evidence="9 10">
    <name type="scientific">Papiliotrema laurentii</name>
    <name type="common">Cryptococcus laurentii</name>
    <dbReference type="NCBI Taxonomy" id="5418"/>
    <lineage>
        <taxon>Eukaryota</taxon>
        <taxon>Fungi</taxon>
        <taxon>Dikarya</taxon>
        <taxon>Basidiomycota</taxon>
        <taxon>Agaricomycotina</taxon>
        <taxon>Tremellomycetes</taxon>
        <taxon>Tremellales</taxon>
        <taxon>Rhynchogastremaceae</taxon>
        <taxon>Papiliotrema</taxon>
    </lineage>
</organism>
<sequence length="1077" mass="117077">LIQASSFGITKRIRRLRTATLNSLVGDLSGSTTPSERSDSIDEESRICSDRIESSLKSAKIVALVSRSAIVDQGKVQNLATIQITKVVLDIFNGRLPHCNLTVLSRILIAALEDRGTDNAVKGLALDYLGDIAAKLRWFHVEASKTPATLSLDEIISNADTVACADLCSFDMSTLVWAQELHLAIKKSGSIVDKLAEEKDTEAQDTRVKLQEIAQLLKNTLRNAWTGDDNLFEVSDPNASNAANAACIAVSRGRPLQNAFGPILNALVSTMGVSLINLRSKALRGLGTIVTVDPDVLSHASVKQAIDERLSDSSAAVRDAAVELVGKYVVQKPSLAVEYYPHLALRVSDSGLAVRKRVIKLLKGIFGTTTEKDIKVDICCKMITLTGDTDENIQELAIKTVYEMIYPPVSWDKAATATLLVEVIAEYQGGAVVLEGGISQIVKECEKGGHEDRLVDTIDALIELLTDGTERHDFDPLSHIRAIFMLVLARADLIDVNKAEILLSYLRRKPANIFKTCIPSMPRVASSFATKLSEDLVPMISAPSGGFPSLKETVACFCAVANHLTRDYSAVMRILLSCESRTRAMRNEWNTTGKATQASSPAGPIFVFVCASLAEHCNFDALSETDATVKNGLQRISPDRPLYEHLFDACLDFTKMPIPQMAPSLCLGSLFRAYPVLILREEATDWMDGVFASNDTTTQARLLGVIHDFLLSEADKKAGSRDGKQKKKNEGKDVDALIGNAAELSESGLSTAVVQRNIQHILNGAKSQHLPTQSAALDILAFTVTQGLYHPLQCLPILISLETSENETVAERALDLHRMLHSKHSTLVNVRFLEFAKASYEYQRTLTAEVAGHRDGLALLSGWYSLIGEKRAWRHDFLKQLCRVFDYDLTGTAVPDVGLVLYICDNLATLEYKLQEEAMTVVSLLSGVVAQATGLVMVLENGTVEGSGSESVSGKRIPTAEAGETYSADVVIHSSILVTLALLIKNHLLDMYGLPEDKCIKHVPGKKTTVGDKPAVKRREGGLDLSRVSLVRGVTTVDDFKAQRTTFLELVHEDGSKARESDGQSGAMTPQGGDQAL</sequence>
<dbReference type="InterPro" id="IPR011989">
    <property type="entry name" value="ARM-like"/>
</dbReference>
<dbReference type="EMBL" id="JAODAN010000020">
    <property type="protein sequence ID" value="KAK1920549.1"/>
    <property type="molecule type" value="Genomic_DNA"/>
</dbReference>
<dbReference type="CDD" id="cd23958">
    <property type="entry name" value="SCC2"/>
    <property type="match status" value="1"/>
</dbReference>
<evidence type="ECO:0000256" key="6">
    <source>
        <dbReference type="RuleBase" id="RU364107"/>
    </source>
</evidence>
<comment type="similarity">
    <text evidence="2 6">Belongs to the SCC2/Nipped-B family.</text>
</comment>
<dbReference type="GO" id="GO:0034087">
    <property type="term" value="P:establishment of mitotic sister chromatid cohesion"/>
    <property type="evidence" value="ECO:0007669"/>
    <property type="project" value="TreeGrafter"/>
</dbReference>
<evidence type="ECO:0000313" key="9">
    <source>
        <dbReference type="EMBL" id="KAK1920549.1"/>
    </source>
</evidence>
<feature type="region of interest" description="Disordered" evidence="7">
    <location>
        <begin position="1053"/>
        <end position="1077"/>
    </location>
</feature>
<evidence type="ECO:0000259" key="8">
    <source>
        <dbReference type="Pfam" id="PF12830"/>
    </source>
</evidence>
<reference evidence="9" key="1">
    <citation type="submission" date="2023-02" db="EMBL/GenBank/DDBJ databases">
        <title>Identification and recombinant expression of a fungal hydrolase from Papiliotrema laurentii that hydrolyzes apple cutin and clears colloidal polyester polyurethane.</title>
        <authorList>
            <consortium name="DOE Joint Genome Institute"/>
            <person name="Roman V.A."/>
            <person name="Bojanowski C."/>
            <person name="Crable B.R."/>
            <person name="Wagner D.N."/>
            <person name="Hung C.S."/>
            <person name="Nadeau L.J."/>
            <person name="Schratz L."/>
            <person name="Haridas S."/>
            <person name="Pangilinan J."/>
            <person name="Lipzen A."/>
            <person name="Na H."/>
            <person name="Yan M."/>
            <person name="Ng V."/>
            <person name="Grigoriev I.V."/>
            <person name="Spatafora J.W."/>
            <person name="Barlow D."/>
            <person name="Biffinger J."/>
            <person name="Kelley-Loughnane N."/>
            <person name="Varaljay V.A."/>
            <person name="Crookes-Goodson W.J."/>
        </authorList>
    </citation>
    <scope>NUCLEOTIDE SEQUENCE</scope>
    <source>
        <strain evidence="9">5307AH</strain>
    </source>
</reference>
<dbReference type="GO" id="GO:0140588">
    <property type="term" value="P:chromatin looping"/>
    <property type="evidence" value="ECO:0007669"/>
    <property type="project" value="InterPro"/>
</dbReference>
<evidence type="ECO:0000256" key="2">
    <source>
        <dbReference type="ARBA" id="ARBA00009252"/>
    </source>
</evidence>
<dbReference type="InterPro" id="IPR024986">
    <property type="entry name" value="Nipped-B_C"/>
</dbReference>
<dbReference type="InterPro" id="IPR016024">
    <property type="entry name" value="ARM-type_fold"/>
</dbReference>
<dbReference type="GO" id="GO:0010468">
    <property type="term" value="P:regulation of gene expression"/>
    <property type="evidence" value="ECO:0007669"/>
    <property type="project" value="InterPro"/>
</dbReference>
<dbReference type="SUPFAM" id="SSF48371">
    <property type="entry name" value="ARM repeat"/>
    <property type="match status" value="1"/>
</dbReference>
<dbReference type="Gene3D" id="1.25.10.10">
    <property type="entry name" value="Leucine-rich Repeat Variant"/>
    <property type="match status" value="1"/>
</dbReference>
<evidence type="ECO:0000256" key="4">
    <source>
        <dbReference type="ARBA" id="ARBA00023242"/>
    </source>
</evidence>
<dbReference type="Pfam" id="PF12830">
    <property type="entry name" value="Nipped-B_C"/>
    <property type="match status" value="1"/>
</dbReference>
<name>A0AAD9FLB3_PAPLA</name>
<dbReference type="GO" id="GO:0090694">
    <property type="term" value="C:Scc2-Scc4 cohesin loading complex"/>
    <property type="evidence" value="ECO:0007669"/>
    <property type="project" value="TreeGrafter"/>
</dbReference>
<protein>
    <recommendedName>
        <fullName evidence="6">Sister chromatid cohesion protein</fullName>
    </recommendedName>
</protein>
<keyword evidence="4 6" id="KW-0539">Nucleus</keyword>
<proteinExistence type="inferred from homology"/>
<feature type="compositionally biased region" description="Basic and acidic residues" evidence="7">
    <location>
        <begin position="1053"/>
        <end position="1062"/>
    </location>
</feature>
<dbReference type="GO" id="GO:1990414">
    <property type="term" value="P:replication-born double-strand break repair via sister chromatid exchange"/>
    <property type="evidence" value="ECO:0007669"/>
    <property type="project" value="TreeGrafter"/>
</dbReference>
<evidence type="ECO:0000256" key="1">
    <source>
        <dbReference type="ARBA" id="ARBA00004123"/>
    </source>
</evidence>
<dbReference type="InterPro" id="IPR026003">
    <property type="entry name" value="Cohesin_HEAT"/>
</dbReference>
<evidence type="ECO:0000256" key="3">
    <source>
        <dbReference type="ARBA" id="ARBA00022737"/>
    </source>
</evidence>
<comment type="caution">
    <text evidence="9">The sequence shown here is derived from an EMBL/GenBank/DDBJ whole genome shotgun (WGS) entry which is preliminary data.</text>
</comment>
<dbReference type="InterPro" id="IPR033031">
    <property type="entry name" value="Scc2/Nipped-B"/>
</dbReference>
<evidence type="ECO:0000313" key="10">
    <source>
        <dbReference type="Proteomes" id="UP001182556"/>
    </source>
</evidence>
<dbReference type="Pfam" id="PF12765">
    <property type="entry name" value="Cohesin_HEAT"/>
    <property type="match status" value="1"/>
</dbReference>
<comment type="subcellular location">
    <subcellularLocation>
        <location evidence="1 6">Nucleus</location>
    </subcellularLocation>
</comment>
<dbReference type="GO" id="GO:0061775">
    <property type="term" value="F:cohesin loader activity"/>
    <property type="evidence" value="ECO:0007669"/>
    <property type="project" value="InterPro"/>
</dbReference>
<feature type="non-terminal residue" evidence="9">
    <location>
        <position position="1077"/>
    </location>
</feature>
<accession>A0AAD9FLB3</accession>
<dbReference type="Proteomes" id="UP001182556">
    <property type="component" value="Unassembled WGS sequence"/>
</dbReference>
<keyword evidence="3 6" id="KW-0677">Repeat</keyword>
<gene>
    <name evidence="9" type="ORF">DB88DRAFT_475822</name>
</gene>
<evidence type="ECO:0000256" key="5">
    <source>
        <dbReference type="ARBA" id="ARBA00023306"/>
    </source>
</evidence>